<sequence length="536" mass="62845">MDEKFMYNEILAAIPSNKIYEEFKSEVDEENNEISCDIFNSIKSKYKDKCVKLCKNVARNFKYLYERGKPENYDYRCSHYKFWVYKEIEKMFEKNSAGDDVKDVITQFLNLQTSLTGTYGLYNCNYIFLKKNLEELDNKNKEKYLYEYFTNYDSIKSKDICIKVDVKKYKKYINFISSLYKNKKENCCWNEKSVCPHYFLKCGEEFNPSKLLSVLESDNGDSCNRLESFKETISIKKKLDSNILERAFLNSILLTDCPINNNSTILRCGFIRASSVRSSSGNAVENNEQRTNAVSSSSGIRMIKANADSSKVLSERIIKQFATSVSEEKHKMSSVENPGNEFRWNFAKGTLNCPPKRPEEDKYGMCEYIEELVEDGFFEKTEDSKGYKYKRGPLWNHKYLVNVARNKRQEKLRKSTPLKLNYSGRLQAIIHNKGEVSYASKSKGKAVPEKDIEYNVLRNTFSRISIVGALVLGIIFVFFLYFKFTPFGSYVGKIKKRKKRYRTNLAQLNRQRIPRRFIKRTYRNSDRRRFSVVNIE</sequence>
<dbReference type="Proteomes" id="UP000219813">
    <property type="component" value="Chromosome 3"/>
</dbReference>
<name>A0A1D3JIW0_PLAMA</name>
<dbReference type="EMBL" id="LT594624">
    <property type="protein sequence ID" value="SBT86372.1"/>
    <property type="molecule type" value="Genomic_DNA"/>
</dbReference>
<dbReference type="InterPro" id="IPR008780">
    <property type="entry name" value="Plasmodium_Vir"/>
</dbReference>
<proteinExistence type="predicted"/>
<dbReference type="GeneID" id="39866895"/>
<reference evidence="2 3" key="1">
    <citation type="submission" date="2016-06" db="EMBL/GenBank/DDBJ databases">
        <authorList>
            <consortium name="Pathogen Informatics"/>
        </authorList>
    </citation>
    <scope>NUCLEOTIDE SEQUENCE [LARGE SCALE GENOMIC DNA]</scope>
</reference>
<accession>A0A1D3JIW0</accession>
<gene>
    <name evidence="2" type="primary">PmUG01_03033100</name>
    <name evidence="2" type="ORF">PMUG01_03033100</name>
</gene>
<keyword evidence="1" id="KW-1133">Transmembrane helix</keyword>
<dbReference type="AlphaFoldDB" id="A0A1D3JIW0"/>
<feature type="transmembrane region" description="Helical" evidence="1">
    <location>
        <begin position="466"/>
        <end position="492"/>
    </location>
</feature>
<protein>
    <submittedName>
        <fullName evidence="2">PIR protein</fullName>
    </submittedName>
</protein>
<dbReference type="KEGG" id="pmal:PMUG01_03033100"/>
<keyword evidence="1" id="KW-0812">Transmembrane</keyword>
<keyword evidence="1" id="KW-0472">Membrane</keyword>
<dbReference type="OrthoDB" id="10661200at2759"/>
<evidence type="ECO:0000256" key="1">
    <source>
        <dbReference type="SAM" id="Phobius"/>
    </source>
</evidence>
<dbReference type="RefSeq" id="XP_028859540.1">
    <property type="nucleotide sequence ID" value="XM_029003070.1"/>
</dbReference>
<keyword evidence="3" id="KW-1185">Reference proteome</keyword>
<dbReference type="Pfam" id="PF05795">
    <property type="entry name" value="Plasmodium_Vir"/>
    <property type="match status" value="1"/>
</dbReference>
<evidence type="ECO:0000313" key="2">
    <source>
        <dbReference type="EMBL" id="SBT86372.1"/>
    </source>
</evidence>
<evidence type="ECO:0000313" key="3">
    <source>
        <dbReference type="Proteomes" id="UP000219813"/>
    </source>
</evidence>
<organism evidence="2 3">
    <name type="scientific">Plasmodium malariae</name>
    <dbReference type="NCBI Taxonomy" id="5858"/>
    <lineage>
        <taxon>Eukaryota</taxon>
        <taxon>Sar</taxon>
        <taxon>Alveolata</taxon>
        <taxon>Apicomplexa</taxon>
        <taxon>Aconoidasida</taxon>
        <taxon>Haemosporida</taxon>
        <taxon>Plasmodiidae</taxon>
        <taxon>Plasmodium</taxon>
        <taxon>Plasmodium (Plasmodium)</taxon>
    </lineage>
</organism>
<dbReference type="VEuPathDB" id="PlasmoDB:PmUG01_03033100"/>